<evidence type="ECO:0008006" key="4">
    <source>
        <dbReference type="Google" id="ProtNLM"/>
    </source>
</evidence>
<protein>
    <recommendedName>
        <fullName evidence="4">Cell envelope biogenesis protein TolA</fullName>
    </recommendedName>
</protein>
<gene>
    <name evidence="2" type="ORF">RQP53_00505</name>
</gene>
<evidence type="ECO:0000313" key="3">
    <source>
        <dbReference type="Proteomes" id="UP001246372"/>
    </source>
</evidence>
<accession>A0ABU3P598</accession>
<proteinExistence type="predicted"/>
<evidence type="ECO:0000313" key="2">
    <source>
        <dbReference type="EMBL" id="MDT8997749.1"/>
    </source>
</evidence>
<evidence type="ECO:0000256" key="1">
    <source>
        <dbReference type="SAM" id="SignalP"/>
    </source>
</evidence>
<comment type="caution">
    <text evidence="2">The sequence shown here is derived from an EMBL/GenBank/DDBJ whole genome shotgun (WGS) entry which is preliminary data.</text>
</comment>
<organism evidence="2 3">
    <name type="scientific">Roseateles aquae</name>
    <dbReference type="NCBI Taxonomy" id="3077235"/>
    <lineage>
        <taxon>Bacteria</taxon>
        <taxon>Pseudomonadati</taxon>
        <taxon>Pseudomonadota</taxon>
        <taxon>Betaproteobacteria</taxon>
        <taxon>Burkholderiales</taxon>
        <taxon>Sphaerotilaceae</taxon>
        <taxon>Roseateles</taxon>
    </lineage>
</organism>
<dbReference type="Proteomes" id="UP001246372">
    <property type="component" value="Unassembled WGS sequence"/>
</dbReference>
<reference evidence="2" key="1">
    <citation type="submission" date="2023-09" db="EMBL/GenBank/DDBJ databases">
        <title>Paucibacter sp. APW11 Genome sequencing and assembly.</title>
        <authorList>
            <person name="Kim I."/>
        </authorList>
    </citation>
    <scope>NUCLEOTIDE SEQUENCE</scope>
    <source>
        <strain evidence="2">APW11</strain>
    </source>
</reference>
<name>A0ABU3P598_9BURK</name>
<feature type="signal peptide" evidence="1">
    <location>
        <begin position="1"/>
        <end position="29"/>
    </location>
</feature>
<dbReference type="EMBL" id="JAVXZY010000001">
    <property type="protein sequence ID" value="MDT8997749.1"/>
    <property type="molecule type" value="Genomic_DNA"/>
</dbReference>
<keyword evidence="3" id="KW-1185">Reference proteome</keyword>
<keyword evidence="1" id="KW-0732">Signal</keyword>
<feature type="chain" id="PRO_5046708861" description="Cell envelope biogenesis protein TolA" evidence="1">
    <location>
        <begin position="30"/>
        <end position="210"/>
    </location>
</feature>
<dbReference type="RefSeq" id="WP_315647971.1">
    <property type="nucleotide sequence ID" value="NZ_JAVXZY010000001.1"/>
</dbReference>
<sequence>MNKPTLHALSAAILISTLASSLWIGNAVAASMNKADYKAAKDNIASKYKADKQACNSQSGNARDICIEEAKGAQNISGAELEQNYEPSEKHSYELRLSRADAAFAIAKERCDDMAGNAKDVCRKQASSEHVKAKADAKLAVKTADANADAREKTDAALATAKSKTNEARADASADKREAAYALAKQKCDSLAGDAKANCLITAKTDNHQP</sequence>